<dbReference type="InterPro" id="IPR056186">
    <property type="entry name" value="PDZ_CPAF-rel"/>
</dbReference>
<keyword evidence="1" id="KW-0732">Signal</keyword>
<dbReference type="SUPFAM" id="SSF52096">
    <property type="entry name" value="ClpP/crotonase"/>
    <property type="match status" value="1"/>
</dbReference>
<sequence length="814" mass="89251">MASFRFSLLVCWASWASLAISSPYPFSNGRLAPTQVQPSTALPSVSTLTPVPLVDSAAAPKSESPSAQVTSAAPLPSNYMEEQPCAVVSAMVAPQLLLSTLPVVPAQMAWDCLQSVPLNKSAALDLMDAIKPFLEWQTTTAYLKNPPAEYVKKIQEPTDVMGNVQKIIENLNNDEYANEFAFGWDLFQVTAQTHDGHFAFIPDSVGSIFSWARTVPLVSISEDGEKLPVPFAYEDVLEASLANSTYDPSPIIRINDQDATEFLENLSQTGNLQDRDALYNNMFVELAQISLGGNGAGRGMFAGGGRGRFIYPGLDTVLEFANGTSMRYSNIAKVLTTFIDVTDGRSLYQEYFVPLIPNPTVDLINNPTSEPTLSFSFTSSKATSTPTPVPAPGFPKPIFRFSENFNGGYYLNGEGYEDIAVLNIAGFQGGDTVAQDQEFQNVNTNFLQKAKADGKTKLIIDLSANGGGTVMQGYDMFKQLFPELELYGATRFRAHEAANIIGDIFSVAAAPFPRRPNPLDLNIVAVIASPFNFRSDIGEEGDPFAHWDTGSAQKYDERSYNNDSFTGIIRWDLSDPLIELTSGGINVTGYGNRTSFMQPFAAEDIVMVYDGYCASTCALFSEMVRQQAGVKTIAFGGRSNKNIIQAVGGVKGANVYTWSAIQTMAESAFNYSSPEDGQQMKNTELGRYTSFLPFYRAANYPTVNSRDALRQGDTSGTPLQFRYEPADCRIFYTAEMTFDIAASWKAAADSMWGKKNWMPTSMARNGERTVEEMSTKLVVERTLGVEQYESLKKGMEVWTDQVSRFKEAQGLMVP</sequence>
<reference evidence="4" key="1">
    <citation type="journal article" date="2020" name="Stud. Mycol.">
        <title>101 Dothideomycetes genomes: a test case for predicting lifestyles and emergence of pathogens.</title>
        <authorList>
            <person name="Haridas S."/>
            <person name="Albert R."/>
            <person name="Binder M."/>
            <person name="Bloem J."/>
            <person name="Labutti K."/>
            <person name="Salamov A."/>
            <person name="Andreopoulos B."/>
            <person name="Baker S."/>
            <person name="Barry K."/>
            <person name="Bills G."/>
            <person name="Bluhm B."/>
            <person name="Cannon C."/>
            <person name="Castanera R."/>
            <person name="Culley D."/>
            <person name="Daum C."/>
            <person name="Ezra D."/>
            <person name="Gonzalez J."/>
            <person name="Henrissat B."/>
            <person name="Kuo A."/>
            <person name="Liang C."/>
            <person name="Lipzen A."/>
            <person name="Lutzoni F."/>
            <person name="Magnuson J."/>
            <person name="Mondo S."/>
            <person name="Nolan M."/>
            <person name="Ohm R."/>
            <person name="Pangilinan J."/>
            <person name="Park H.-J."/>
            <person name="Ramirez L."/>
            <person name="Alfaro M."/>
            <person name="Sun H."/>
            <person name="Tritt A."/>
            <person name="Yoshinaga Y."/>
            <person name="Zwiers L.-H."/>
            <person name="Turgeon B."/>
            <person name="Goodwin S."/>
            <person name="Spatafora J."/>
            <person name="Crous P."/>
            <person name="Grigoriev I."/>
        </authorList>
    </citation>
    <scope>NUCLEOTIDE SEQUENCE</scope>
    <source>
        <strain evidence="4">CBS 133067</strain>
    </source>
</reference>
<dbReference type="GO" id="GO:0006508">
    <property type="term" value="P:proteolysis"/>
    <property type="evidence" value="ECO:0007669"/>
    <property type="project" value="InterPro"/>
</dbReference>
<dbReference type="Pfam" id="PF23658">
    <property type="entry name" value="PDZ_CPAF_rel"/>
    <property type="match status" value="1"/>
</dbReference>
<dbReference type="InterPro" id="IPR029045">
    <property type="entry name" value="ClpP/crotonase-like_dom_sf"/>
</dbReference>
<dbReference type="GO" id="GO:0008236">
    <property type="term" value="F:serine-type peptidase activity"/>
    <property type="evidence" value="ECO:0007669"/>
    <property type="project" value="InterPro"/>
</dbReference>
<dbReference type="PANTHER" id="PTHR37049">
    <property type="entry name" value="PEPTIDASE S41 FAMILY PROTEIN"/>
    <property type="match status" value="1"/>
</dbReference>
<dbReference type="InterPro" id="IPR052766">
    <property type="entry name" value="S41A_metabolite_peptidase"/>
</dbReference>
<evidence type="ECO:0000313" key="5">
    <source>
        <dbReference type="Proteomes" id="UP000799772"/>
    </source>
</evidence>
<feature type="domain" description="Tail specific protease" evidence="2">
    <location>
        <begin position="418"/>
        <end position="553"/>
    </location>
</feature>
<feature type="domain" description="CPAF-like PDZ" evidence="3">
    <location>
        <begin position="210"/>
        <end position="338"/>
    </location>
</feature>
<dbReference type="AlphaFoldDB" id="A0A9P4I0V8"/>
<dbReference type="Gene3D" id="3.90.226.10">
    <property type="entry name" value="2-enoyl-CoA Hydratase, Chain A, domain 1"/>
    <property type="match status" value="1"/>
</dbReference>
<dbReference type="Proteomes" id="UP000799772">
    <property type="component" value="Unassembled WGS sequence"/>
</dbReference>
<dbReference type="PANTHER" id="PTHR37049:SF4">
    <property type="entry name" value="RHODANESE DOMAIN-CONTAINING PROTEIN"/>
    <property type="match status" value="1"/>
</dbReference>
<evidence type="ECO:0000259" key="2">
    <source>
        <dbReference type="Pfam" id="PF03572"/>
    </source>
</evidence>
<gene>
    <name evidence="4" type="ORF">NA57DRAFT_69502</name>
</gene>
<organism evidence="4 5">
    <name type="scientific">Rhizodiscina lignyota</name>
    <dbReference type="NCBI Taxonomy" id="1504668"/>
    <lineage>
        <taxon>Eukaryota</taxon>
        <taxon>Fungi</taxon>
        <taxon>Dikarya</taxon>
        <taxon>Ascomycota</taxon>
        <taxon>Pezizomycotina</taxon>
        <taxon>Dothideomycetes</taxon>
        <taxon>Pleosporomycetidae</taxon>
        <taxon>Aulographales</taxon>
        <taxon>Rhizodiscinaceae</taxon>
        <taxon>Rhizodiscina</taxon>
    </lineage>
</organism>
<dbReference type="OrthoDB" id="27214at2759"/>
<evidence type="ECO:0000259" key="3">
    <source>
        <dbReference type="Pfam" id="PF23658"/>
    </source>
</evidence>
<comment type="caution">
    <text evidence="4">The sequence shown here is derived from an EMBL/GenBank/DDBJ whole genome shotgun (WGS) entry which is preliminary data.</text>
</comment>
<dbReference type="Pfam" id="PF03572">
    <property type="entry name" value="Peptidase_S41"/>
    <property type="match status" value="1"/>
</dbReference>
<proteinExistence type="predicted"/>
<protein>
    <recommendedName>
        <fullName evidence="6">Tail specific protease domain-containing protein</fullName>
    </recommendedName>
</protein>
<feature type="chain" id="PRO_5040422243" description="Tail specific protease domain-containing protein" evidence="1">
    <location>
        <begin position="22"/>
        <end position="814"/>
    </location>
</feature>
<dbReference type="EMBL" id="ML978141">
    <property type="protein sequence ID" value="KAF2092915.1"/>
    <property type="molecule type" value="Genomic_DNA"/>
</dbReference>
<name>A0A9P4I0V8_9PEZI</name>
<evidence type="ECO:0000313" key="4">
    <source>
        <dbReference type="EMBL" id="KAF2092915.1"/>
    </source>
</evidence>
<feature type="signal peptide" evidence="1">
    <location>
        <begin position="1"/>
        <end position="21"/>
    </location>
</feature>
<evidence type="ECO:0008006" key="6">
    <source>
        <dbReference type="Google" id="ProtNLM"/>
    </source>
</evidence>
<accession>A0A9P4I0V8</accession>
<evidence type="ECO:0000256" key="1">
    <source>
        <dbReference type="SAM" id="SignalP"/>
    </source>
</evidence>
<keyword evidence="5" id="KW-1185">Reference proteome</keyword>
<dbReference type="InterPro" id="IPR005151">
    <property type="entry name" value="Tail-specific_protease"/>
</dbReference>